<keyword evidence="5" id="KW-0433">Leucine-rich repeat</keyword>
<reference evidence="23" key="2">
    <citation type="submission" date="2023-02" db="EMBL/GenBank/DDBJ databases">
        <authorList>
            <person name="Swenson N.G."/>
            <person name="Wegrzyn J.L."/>
            <person name="Mcevoy S.L."/>
        </authorList>
    </citation>
    <scope>NUCLEOTIDE SEQUENCE</scope>
    <source>
        <strain evidence="23">91603</strain>
        <tissue evidence="23">Leaf</tissue>
    </source>
</reference>
<feature type="compositionally biased region" description="Polar residues" evidence="19">
    <location>
        <begin position="511"/>
        <end position="526"/>
    </location>
</feature>
<evidence type="ECO:0000256" key="21">
    <source>
        <dbReference type="SAM" id="SignalP"/>
    </source>
</evidence>
<dbReference type="InterPro" id="IPR001611">
    <property type="entry name" value="Leu-rich_rpt"/>
</dbReference>
<sequence length="985" mass="107740">MWVFIFKVHCGFDMEFYIFLLILCLIPVAYSDTDPNDLKILMDFKNGLENPELLKWPDHGDDDPCGSNWQYVFCSGGRVTQLQAKNLGLKGPLPQNFNQLEKLYNLGLQGNQLNGKLPSFSGLSDLEKLFLDKNEFDTIPSDFFDGLTSIQILALDSNPFNKTTGWSLPDSLANSVQLQTLSLMDCNLVGPLPDYLGKLPALTVLKLSYNRLSGEIPASFGQSLMQILWLNNQDSGTGGMTGPIDVVAKIVSLNQLWLHGNQFTGTIPEGIGALSSLKQLNLNENQLVGFIPQSLANMELDLLDLNNNLLMGAIPQFKAGKVSYDSNLFCQSKPGVACSSDVNVLLEFLSRLNYPLNLVSKWSGNNPCQGPWFGLNCDSNSKVSMLNLPRSNLSGTLSPWIANLDSLKQIRLGENRINGTIPMNFTEMKSLTSLDLSNNNIGPPLPEFGHGVKLVIDGNPLLDGSPSPRMSPPSPPPTHSQSPPRSGSSPKNTPPTGSQSPPSSGQPLSPKNTPLGTSDQVSTQPKSSRRSKLLIIAGIAVAVVLILILVLLSYYCCKKKKGTFEASTSIVVHPRDPSDPENMIKVAVSSNTTGTLSTQTGASSGSYNSGTTESSHVVQSGNLVISVQVLRKVTDNFAPHNELGRGGFGTVYKGELDDGTKIAVKRMETGVMIGKGLDEFQAEIGVLSKVRHRHLVSLLGHSIEGNERLLVYEYMPHGALSRHLFHWKRLELEPLTLMQRLIIALDVARGMEYLHSLAVQTFIHRDLKSSNILLDDYFRAKVSDFGLVKLAPNGEKSVATKLAGTFGYLAPEYAVMGKITTKVDVFSFGVVLMELLTGMTALGEERPEETRYLADWFCRIKSSKERLMDGLDPTLKANEETFKSISVVAELAGHCTSREPLHRPDMCHVVNVLAPLVEKWIPMDDETKSFSGIDYNVPLAEMLRDWQKAENGNMSRSGPNLEDSKGSIPARPPGFAESFTSADGR</sequence>
<gene>
    <name evidence="23" type="ORF">LWI28_015711</name>
</gene>
<evidence type="ECO:0000256" key="18">
    <source>
        <dbReference type="PROSITE-ProRule" id="PRU10141"/>
    </source>
</evidence>
<dbReference type="InterPro" id="IPR011009">
    <property type="entry name" value="Kinase-like_dom_sf"/>
</dbReference>
<dbReference type="Pfam" id="PF13855">
    <property type="entry name" value="LRR_8"/>
    <property type="match status" value="2"/>
</dbReference>
<keyword evidence="14 20" id="KW-0472">Membrane</keyword>
<dbReference type="InterPro" id="IPR013210">
    <property type="entry name" value="LRR_N_plant-typ"/>
</dbReference>
<evidence type="ECO:0000313" key="23">
    <source>
        <dbReference type="EMBL" id="KAI9195520.1"/>
    </source>
</evidence>
<keyword evidence="3" id="KW-1003">Cell membrane</keyword>
<organism evidence="23 24">
    <name type="scientific">Acer negundo</name>
    <name type="common">Box elder</name>
    <dbReference type="NCBI Taxonomy" id="4023"/>
    <lineage>
        <taxon>Eukaryota</taxon>
        <taxon>Viridiplantae</taxon>
        <taxon>Streptophyta</taxon>
        <taxon>Embryophyta</taxon>
        <taxon>Tracheophyta</taxon>
        <taxon>Spermatophyta</taxon>
        <taxon>Magnoliopsida</taxon>
        <taxon>eudicotyledons</taxon>
        <taxon>Gunneridae</taxon>
        <taxon>Pentapetalae</taxon>
        <taxon>rosids</taxon>
        <taxon>malvids</taxon>
        <taxon>Sapindales</taxon>
        <taxon>Sapindaceae</taxon>
        <taxon>Hippocastanoideae</taxon>
        <taxon>Acereae</taxon>
        <taxon>Acer</taxon>
    </lineage>
</organism>
<dbReference type="PANTHER" id="PTHR47986">
    <property type="entry name" value="OSJNBA0070M12.3 PROTEIN"/>
    <property type="match status" value="1"/>
</dbReference>
<proteinExistence type="inferred from homology"/>
<dbReference type="FunFam" id="3.80.10.10:FF:000190">
    <property type="entry name" value="Receptor-like kinase TMK4"/>
    <property type="match status" value="1"/>
</dbReference>
<evidence type="ECO:0000256" key="14">
    <source>
        <dbReference type="ARBA" id="ARBA00023136"/>
    </source>
</evidence>
<comment type="similarity">
    <text evidence="2">Belongs to the protein kinase superfamily. Ser/Thr protein kinase family.</text>
</comment>
<evidence type="ECO:0000256" key="13">
    <source>
        <dbReference type="ARBA" id="ARBA00022989"/>
    </source>
</evidence>
<evidence type="ECO:0000256" key="8">
    <source>
        <dbReference type="ARBA" id="ARBA00022729"/>
    </source>
</evidence>
<evidence type="ECO:0000256" key="16">
    <source>
        <dbReference type="ARBA" id="ARBA00023170"/>
    </source>
</evidence>
<dbReference type="GO" id="GO:0005886">
    <property type="term" value="C:plasma membrane"/>
    <property type="evidence" value="ECO:0007669"/>
    <property type="project" value="UniProtKB-SubCell"/>
</dbReference>
<dbReference type="Gene3D" id="1.10.510.10">
    <property type="entry name" value="Transferase(Phosphotransferase) domain 1"/>
    <property type="match status" value="1"/>
</dbReference>
<dbReference type="PROSITE" id="PS00107">
    <property type="entry name" value="PROTEIN_KINASE_ATP"/>
    <property type="match status" value="1"/>
</dbReference>
<evidence type="ECO:0000256" key="20">
    <source>
        <dbReference type="SAM" id="Phobius"/>
    </source>
</evidence>
<dbReference type="Gene3D" id="3.30.200.20">
    <property type="entry name" value="Phosphorylase Kinase, domain 1"/>
    <property type="match status" value="1"/>
</dbReference>
<keyword evidence="24" id="KW-1185">Reference proteome</keyword>
<dbReference type="Gene3D" id="3.80.10.10">
    <property type="entry name" value="Ribonuclease Inhibitor"/>
    <property type="match status" value="2"/>
</dbReference>
<feature type="domain" description="Protein kinase" evidence="22">
    <location>
        <begin position="637"/>
        <end position="917"/>
    </location>
</feature>
<dbReference type="InterPro" id="IPR003591">
    <property type="entry name" value="Leu-rich_rpt_typical-subtyp"/>
</dbReference>
<evidence type="ECO:0000313" key="24">
    <source>
        <dbReference type="Proteomes" id="UP001064489"/>
    </source>
</evidence>
<evidence type="ECO:0000256" key="10">
    <source>
        <dbReference type="ARBA" id="ARBA00022741"/>
    </source>
</evidence>
<feature type="signal peptide" evidence="21">
    <location>
        <begin position="1"/>
        <end position="31"/>
    </location>
</feature>
<reference evidence="23" key="1">
    <citation type="journal article" date="2022" name="Plant J.">
        <title>Strategies of tolerance reflected in two North American maple genomes.</title>
        <authorList>
            <person name="McEvoy S.L."/>
            <person name="Sezen U.U."/>
            <person name="Trouern-Trend A."/>
            <person name="McMahon S.M."/>
            <person name="Schaberg P.G."/>
            <person name="Yang J."/>
            <person name="Wegrzyn J.L."/>
            <person name="Swenson N.G."/>
        </authorList>
    </citation>
    <scope>NUCLEOTIDE SEQUENCE</scope>
    <source>
        <strain evidence="23">91603</strain>
    </source>
</reference>
<dbReference type="GO" id="GO:0045087">
    <property type="term" value="P:innate immune response"/>
    <property type="evidence" value="ECO:0007669"/>
    <property type="project" value="UniProtKB-ARBA"/>
</dbReference>
<feature type="binding site" evidence="18">
    <location>
        <position position="675"/>
    </location>
    <ligand>
        <name>ATP</name>
        <dbReference type="ChEBI" id="CHEBI:30616"/>
    </ligand>
</feature>
<dbReference type="PROSITE" id="PS00108">
    <property type="entry name" value="PROTEIN_KINASE_ST"/>
    <property type="match status" value="1"/>
</dbReference>
<dbReference type="CDD" id="cd14066">
    <property type="entry name" value="STKc_IRAK"/>
    <property type="match status" value="1"/>
</dbReference>
<evidence type="ECO:0000256" key="19">
    <source>
        <dbReference type="SAM" id="MobiDB-lite"/>
    </source>
</evidence>
<protein>
    <recommendedName>
        <fullName evidence="22">Protein kinase domain-containing protein</fullName>
    </recommendedName>
</protein>
<keyword evidence="6" id="KW-0808">Transferase</keyword>
<keyword evidence="10 18" id="KW-0547">Nucleotide-binding</keyword>
<dbReference type="AlphaFoldDB" id="A0AAD5P0L9"/>
<evidence type="ECO:0000256" key="6">
    <source>
        <dbReference type="ARBA" id="ARBA00022679"/>
    </source>
</evidence>
<keyword evidence="4" id="KW-0723">Serine/threonine-protein kinase</keyword>
<evidence type="ECO:0000256" key="2">
    <source>
        <dbReference type="ARBA" id="ARBA00008684"/>
    </source>
</evidence>
<dbReference type="GO" id="GO:0004674">
    <property type="term" value="F:protein serine/threonine kinase activity"/>
    <property type="evidence" value="ECO:0007669"/>
    <property type="project" value="UniProtKB-KW"/>
</dbReference>
<evidence type="ECO:0000256" key="5">
    <source>
        <dbReference type="ARBA" id="ARBA00022614"/>
    </source>
</evidence>
<keyword evidence="12 18" id="KW-0067">ATP-binding</keyword>
<keyword evidence="16" id="KW-0675">Receptor</keyword>
<dbReference type="FunFam" id="3.80.10.10:FF:000129">
    <property type="entry name" value="Leucine-rich repeat receptor-like kinase"/>
    <property type="match status" value="1"/>
</dbReference>
<dbReference type="InterPro" id="IPR001245">
    <property type="entry name" value="Ser-Thr/Tyr_kinase_cat_dom"/>
</dbReference>
<dbReference type="FunFam" id="3.30.200.20:FF:000226">
    <property type="entry name" value="receptor protein kinase TMK1"/>
    <property type="match status" value="1"/>
</dbReference>
<evidence type="ECO:0000256" key="4">
    <source>
        <dbReference type="ARBA" id="ARBA00022527"/>
    </source>
</evidence>
<dbReference type="PROSITE" id="PS50011">
    <property type="entry name" value="PROTEIN_KINASE_DOM"/>
    <property type="match status" value="1"/>
</dbReference>
<evidence type="ECO:0000256" key="17">
    <source>
        <dbReference type="ARBA" id="ARBA00023180"/>
    </source>
</evidence>
<name>A0AAD5P0L9_ACENE</name>
<feature type="chain" id="PRO_5042186305" description="Protein kinase domain-containing protein" evidence="21">
    <location>
        <begin position="32"/>
        <end position="985"/>
    </location>
</feature>
<keyword evidence="17" id="KW-0325">Glycoprotein</keyword>
<accession>A0AAD5P0L9</accession>
<evidence type="ECO:0000256" key="7">
    <source>
        <dbReference type="ARBA" id="ARBA00022692"/>
    </source>
</evidence>
<dbReference type="Pfam" id="PF00560">
    <property type="entry name" value="LRR_1"/>
    <property type="match status" value="4"/>
</dbReference>
<dbReference type="SMART" id="SM00369">
    <property type="entry name" value="LRR_TYP"/>
    <property type="match status" value="4"/>
</dbReference>
<dbReference type="SUPFAM" id="SSF56112">
    <property type="entry name" value="Protein kinase-like (PK-like)"/>
    <property type="match status" value="1"/>
</dbReference>
<dbReference type="PANTHER" id="PTHR47986:SF1">
    <property type="entry name" value="OS04G0685900 PROTEIN"/>
    <property type="match status" value="1"/>
</dbReference>
<feature type="region of interest" description="Disordered" evidence="19">
    <location>
        <begin position="456"/>
        <end position="529"/>
    </location>
</feature>
<dbReference type="FunFam" id="1.10.510.10:FF:000468">
    <property type="entry name" value="PTI1-like tyrosine-protein kinase 3"/>
    <property type="match status" value="1"/>
</dbReference>
<evidence type="ECO:0000259" key="22">
    <source>
        <dbReference type="PROSITE" id="PS50011"/>
    </source>
</evidence>
<feature type="region of interest" description="Disordered" evidence="19">
    <location>
        <begin position="948"/>
        <end position="985"/>
    </location>
</feature>
<dbReference type="InterPro" id="IPR032675">
    <property type="entry name" value="LRR_dom_sf"/>
</dbReference>
<keyword evidence="15" id="KW-1015">Disulfide bond</keyword>
<dbReference type="InterPro" id="IPR052422">
    <property type="entry name" value="Auxin_Ser/Thr_Kinase"/>
</dbReference>
<evidence type="ECO:0000256" key="1">
    <source>
        <dbReference type="ARBA" id="ARBA00004162"/>
    </source>
</evidence>
<feature type="compositionally biased region" description="Low complexity" evidence="19">
    <location>
        <begin position="494"/>
        <end position="510"/>
    </location>
</feature>
<dbReference type="InterPro" id="IPR017441">
    <property type="entry name" value="Protein_kinase_ATP_BS"/>
</dbReference>
<keyword evidence="13 20" id="KW-1133">Transmembrane helix</keyword>
<dbReference type="Pfam" id="PF08263">
    <property type="entry name" value="LRRNT_2"/>
    <property type="match status" value="2"/>
</dbReference>
<keyword evidence="11" id="KW-0418">Kinase</keyword>
<dbReference type="GO" id="GO:0005524">
    <property type="term" value="F:ATP binding"/>
    <property type="evidence" value="ECO:0007669"/>
    <property type="project" value="UniProtKB-UniRule"/>
</dbReference>
<feature type="compositionally biased region" description="Pro residues" evidence="19">
    <location>
        <begin position="469"/>
        <end position="478"/>
    </location>
</feature>
<dbReference type="EMBL" id="JAJSOW010000003">
    <property type="protein sequence ID" value="KAI9195520.1"/>
    <property type="molecule type" value="Genomic_DNA"/>
</dbReference>
<dbReference type="SMART" id="SM00220">
    <property type="entry name" value="S_TKc"/>
    <property type="match status" value="1"/>
</dbReference>
<feature type="transmembrane region" description="Helical" evidence="20">
    <location>
        <begin position="533"/>
        <end position="557"/>
    </location>
</feature>
<dbReference type="InterPro" id="IPR000719">
    <property type="entry name" value="Prot_kinase_dom"/>
</dbReference>
<comment type="subcellular location">
    <subcellularLocation>
        <location evidence="1">Cell membrane</location>
        <topology evidence="1">Single-pass membrane protein</topology>
    </subcellularLocation>
</comment>
<evidence type="ECO:0000256" key="3">
    <source>
        <dbReference type="ARBA" id="ARBA00022475"/>
    </source>
</evidence>
<dbReference type="InterPro" id="IPR008271">
    <property type="entry name" value="Ser/Thr_kinase_AS"/>
</dbReference>
<dbReference type="Proteomes" id="UP001064489">
    <property type="component" value="Chromosome 1"/>
</dbReference>
<comment type="caution">
    <text evidence="23">The sequence shown here is derived from an EMBL/GenBank/DDBJ whole genome shotgun (WGS) entry which is preliminary data.</text>
</comment>
<keyword evidence="9" id="KW-0677">Repeat</keyword>
<keyword evidence="8 21" id="KW-0732">Signal</keyword>
<evidence type="ECO:0000256" key="9">
    <source>
        <dbReference type="ARBA" id="ARBA00022737"/>
    </source>
</evidence>
<evidence type="ECO:0000256" key="15">
    <source>
        <dbReference type="ARBA" id="ARBA00023157"/>
    </source>
</evidence>
<evidence type="ECO:0000256" key="12">
    <source>
        <dbReference type="ARBA" id="ARBA00022840"/>
    </source>
</evidence>
<dbReference type="Pfam" id="PF07714">
    <property type="entry name" value="PK_Tyr_Ser-Thr"/>
    <property type="match status" value="1"/>
</dbReference>
<keyword evidence="7 20" id="KW-0812">Transmembrane</keyword>
<dbReference type="SUPFAM" id="SSF52058">
    <property type="entry name" value="L domain-like"/>
    <property type="match status" value="1"/>
</dbReference>
<evidence type="ECO:0000256" key="11">
    <source>
        <dbReference type="ARBA" id="ARBA00022777"/>
    </source>
</evidence>